<sequence>MTFPVNFFSRIVIIGIITSWYLRLPVFFRHLTLPSEILKGWRAATGVRIARHTINQLSSHQNSYSTKRPSVIMILERAAQAVKNFVPSQSTLVVQIRLCCSPRDRHHSLEKRILAVYFAHQCKSGIHQNSSDQNVCSSRDYSNEVAAEKSSKIM</sequence>
<dbReference type="AlphaFoldDB" id="A0A8D8PBB9"/>
<name>A0A8D8PBB9_CULPI</name>
<reference evidence="2" key="1">
    <citation type="submission" date="2021-05" db="EMBL/GenBank/DDBJ databases">
        <authorList>
            <person name="Alioto T."/>
            <person name="Alioto T."/>
            <person name="Gomez Garrido J."/>
        </authorList>
    </citation>
    <scope>NUCLEOTIDE SEQUENCE</scope>
</reference>
<keyword evidence="1" id="KW-0472">Membrane</keyword>
<dbReference type="EMBL" id="HBUE01335215">
    <property type="protein sequence ID" value="CAG6595509.1"/>
    <property type="molecule type" value="Transcribed_RNA"/>
</dbReference>
<evidence type="ECO:0000256" key="1">
    <source>
        <dbReference type="SAM" id="Phobius"/>
    </source>
</evidence>
<organism evidence="2">
    <name type="scientific">Culex pipiens</name>
    <name type="common">House mosquito</name>
    <dbReference type="NCBI Taxonomy" id="7175"/>
    <lineage>
        <taxon>Eukaryota</taxon>
        <taxon>Metazoa</taxon>
        <taxon>Ecdysozoa</taxon>
        <taxon>Arthropoda</taxon>
        <taxon>Hexapoda</taxon>
        <taxon>Insecta</taxon>
        <taxon>Pterygota</taxon>
        <taxon>Neoptera</taxon>
        <taxon>Endopterygota</taxon>
        <taxon>Diptera</taxon>
        <taxon>Nematocera</taxon>
        <taxon>Culicoidea</taxon>
        <taxon>Culicidae</taxon>
        <taxon>Culicinae</taxon>
        <taxon>Culicini</taxon>
        <taxon>Culex</taxon>
        <taxon>Culex</taxon>
    </lineage>
</organism>
<evidence type="ECO:0000313" key="2">
    <source>
        <dbReference type="EMBL" id="CAG6595509.1"/>
    </source>
</evidence>
<accession>A0A8D8PBB9</accession>
<protein>
    <submittedName>
        <fullName evidence="2">(northern house mosquito) hypothetical protein</fullName>
    </submittedName>
</protein>
<dbReference type="EMBL" id="HBUE01228452">
    <property type="protein sequence ID" value="CAG6543387.1"/>
    <property type="molecule type" value="Transcribed_RNA"/>
</dbReference>
<proteinExistence type="predicted"/>
<feature type="transmembrane region" description="Helical" evidence="1">
    <location>
        <begin position="6"/>
        <end position="24"/>
    </location>
</feature>
<keyword evidence="1" id="KW-1133">Transmembrane helix</keyword>
<keyword evidence="1" id="KW-0812">Transmembrane</keyword>